<protein>
    <submittedName>
        <fullName evidence="2">Uncharacterized protein</fullName>
    </submittedName>
</protein>
<keyword evidence="1" id="KW-1133">Transmembrane helix</keyword>
<dbReference type="EMBL" id="JBBPHU010000015">
    <property type="protein sequence ID" value="KAK7510093.1"/>
    <property type="molecule type" value="Genomic_DNA"/>
</dbReference>
<comment type="caution">
    <text evidence="2">The sequence shown here is derived from an EMBL/GenBank/DDBJ whole genome shotgun (WGS) entry which is preliminary data.</text>
</comment>
<gene>
    <name evidence="2" type="ORF">IWZ03DRAFT_427118</name>
</gene>
<organism evidence="2 3">
    <name type="scientific">Phyllosticta citriasiana</name>
    <dbReference type="NCBI Taxonomy" id="595635"/>
    <lineage>
        <taxon>Eukaryota</taxon>
        <taxon>Fungi</taxon>
        <taxon>Dikarya</taxon>
        <taxon>Ascomycota</taxon>
        <taxon>Pezizomycotina</taxon>
        <taxon>Dothideomycetes</taxon>
        <taxon>Dothideomycetes incertae sedis</taxon>
        <taxon>Botryosphaeriales</taxon>
        <taxon>Phyllostictaceae</taxon>
        <taxon>Phyllosticta</taxon>
    </lineage>
</organism>
<dbReference type="Proteomes" id="UP001363622">
    <property type="component" value="Unassembled WGS sequence"/>
</dbReference>
<evidence type="ECO:0000313" key="2">
    <source>
        <dbReference type="EMBL" id="KAK7510093.1"/>
    </source>
</evidence>
<keyword evidence="3" id="KW-1185">Reference proteome</keyword>
<feature type="transmembrane region" description="Helical" evidence="1">
    <location>
        <begin position="108"/>
        <end position="129"/>
    </location>
</feature>
<proteinExistence type="predicted"/>
<keyword evidence="1" id="KW-0472">Membrane</keyword>
<evidence type="ECO:0000313" key="3">
    <source>
        <dbReference type="Proteomes" id="UP001363622"/>
    </source>
</evidence>
<accession>A0ABR1K8Q5</accession>
<evidence type="ECO:0000256" key="1">
    <source>
        <dbReference type="SAM" id="Phobius"/>
    </source>
</evidence>
<reference evidence="2 3" key="1">
    <citation type="submission" date="2024-04" db="EMBL/GenBank/DDBJ databases">
        <title>Phyllosticta paracitricarpa is synonymous to the EU quarantine fungus P. citricarpa based on phylogenomic analyses.</title>
        <authorList>
            <consortium name="Lawrence Berkeley National Laboratory"/>
            <person name="Van Ingen-Buijs V.A."/>
            <person name="Van Westerhoven A.C."/>
            <person name="Haridas S."/>
            <person name="Skiadas P."/>
            <person name="Martin F."/>
            <person name="Groenewald J.Z."/>
            <person name="Crous P.W."/>
            <person name="Seidl M.F."/>
        </authorList>
    </citation>
    <scope>NUCLEOTIDE SEQUENCE [LARGE SCALE GENOMIC DNA]</scope>
    <source>
        <strain evidence="2 3">CBS 123371</strain>
    </source>
</reference>
<name>A0ABR1K8Q5_9PEZI</name>
<keyword evidence="1" id="KW-0812">Transmembrane</keyword>
<sequence>MTTQRSQLAAQNLDTDLAQDITLHRNFSTALVLYSSAKFSSFDDPTPAAALPCLDARALANHFHLVAPSSFEDNENIISLLYSLKTSPPCTNITTQHPQHATMENLELLVGFIIIMAGLTMLLAIVAMFKHCHQSRKEKKKKDLELKSRINQHHHDKVFWHDVLADYNRHVDQASQRV</sequence>